<evidence type="ECO:0000256" key="5">
    <source>
        <dbReference type="ARBA" id="ARBA00022801"/>
    </source>
</evidence>
<keyword evidence="2" id="KW-0031">Aminopeptidase</keyword>
<organism evidence="9 10">
    <name type="scientific">Natronincola peptidivorans</name>
    <dbReference type="NCBI Taxonomy" id="426128"/>
    <lineage>
        <taxon>Bacteria</taxon>
        <taxon>Bacillati</taxon>
        <taxon>Bacillota</taxon>
        <taxon>Clostridia</taxon>
        <taxon>Peptostreptococcales</taxon>
        <taxon>Natronincolaceae</taxon>
        <taxon>Natronincola</taxon>
    </lineage>
</organism>
<dbReference type="EMBL" id="FOHU01000001">
    <property type="protein sequence ID" value="SES69534.1"/>
    <property type="molecule type" value="Genomic_DNA"/>
</dbReference>
<evidence type="ECO:0000256" key="8">
    <source>
        <dbReference type="PIRSR" id="PIRSR001123-2"/>
    </source>
</evidence>
<dbReference type="Gene3D" id="3.40.630.10">
    <property type="entry name" value="Zn peptidases"/>
    <property type="match status" value="1"/>
</dbReference>
<comment type="cofactor">
    <cofactor evidence="8">
        <name>a divalent metal cation</name>
        <dbReference type="ChEBI" id="CHEBI:60240"/>
    </cofactor>
    <text evidence="8">Binds 2 divalent metal cations per subunit.</text>
</comment>
<accession>A0A1H9YKA6</accession>
<evidence type="ECO:0000256" key="3">
    <source>
        <dbReference type="ARBA" id="ARBA00022670"/>
    </source>
</evidence>
<dbReference type="InterPro" id="IPR023367">
    <property type="entry name" value="Peptidase_M42_dom2"/>
</dbReference>
<dbReference type="RefSeq" id="WP_090438163.1">
    <property type="nucleotide sequence ID" value="NZ_FOHU01000001.1"/>
</dbReference>
<evidence type="ECO:0000313" key="10">
    <source>
        <dbReference type="Proteomes" id="UP000199568"/>
    </source>
</evidence>
<dbReference type="GO" id="GO:0004177">
    <property type="term" value="F:aminopeptidase activity"/>
    <property type="evidence" value="ECO:0007669"/>
    <property type="project" value="UniProtKB-UniRule"/>
</dbReference>
<evidence type="ECO:0000256" key="2">
    <source>
        <dbReference type="ARBA" id="ARBA00022438"/>
    </source>
</evidence>
<dbReference type="STRING" id="426128.SAMN05660297_00279"/>
<dbReference type="SUPFAM" id="SSF53187">
    <property type="entry name" value="Zn-dependent exopeptidases"/>
    <property type="match status" value="1"/>
</dbReference>
<proteinExistence type="inferred from homology"/>
<dbReference type="GO" id="GO:0046872">
    <property type="term" value="F:metal ion binding"/>
    <property type="evidence" value="ECO:0007669"/>
    <property type="project" value="UniProtKB-UniRule"/>
</dbReference>
<dbReference type="PIRSF" id="PIRSF001123">
    <property type="entry name" value="PepA_GA"/>
    <property type="match status" value="1"/>
</dbReference>
<dbReference type="Pfam" id="PF05343">
    <property type="entry name" value="Peptidase_M42"/>
    <property type="match status" value="1"/>
</dbReference>
<feature type="binding site" evidence="8">
    <location>
        <position position="64"/>
    </location>
    <ligand>
        <name>Zn(2+)</name>
        <dbReference type="ChEBI" id="CHEBI:29105"/>
        <label>1</label>
    </ligand>
</feature>
<comment type="similarity">
    <text evidence="1 6">Belongs to the peptidase M42 family.</text>
</comment>
<feature type="active site" description="Proton acceptor" evidence="7">
    <location>
        <position position="196"/>
    </location>
</feature>
<dbReference type="Gene3D" id="2.40.30.40">
    <property type="entry name" value="Peptidase M42, domain 2"/>
    <property type="match status" value="1"/>
</dbReference>
<feature type="binding site" evidence="8">
    <location>
        <position position="305"/>
    </location>
    <ligand>
        <name>Zn(2+)</name>
        <dbReference type="ChEBI" id="CHEBI:29105"/>
        <label>2</label>
    </ligand>
</feature>
<reference evidence="9 10" key="1">
    <citation type="submission" date="2016-10" db="EMBL/GenBank/DDBJ databases">
        <authorList>
            <person name="de Groot N.N."/>
        </authorList>
    </citation>
    <scope>NUCLEOTIDE SEQUENCE [LARGE SCALE GENOMIC DNA]</scope>
    <source>
        <strain evidence="9 10">DSM 18979</strain>
    </source>
</reference>
<protein>
    <submittedName>
        <fullName evidence="9">Endoglucanase</fullName>
    </submittedName>
</protein>
<name>A0A1H9YKA6_9FIRM</name>
<evidence type="ECO:0000256" key="7">
    <source>
        <dbReference type="PIRSR" id="PIRSR001123-1"/>
    </source>
</evidence>
<dbReference type="PANTHER" id="PTHR32481">
    <property type="entry name" value="AMINOPEPTIDASE"/>
    <property type="match status" value="1"/>
</dbReference>
<feature type="binding site" evidence="8">
    <location>
        <position position="197"/>
    </location>
    <ligand>
        <name>Zn(2+)</name>
        <dbReference type="ChEBI" id="CHEBI:29105"/>
        <label>2</label>
    </ligand>
</feature>
<dbReference type="InterPro" id="IPR008007">
    <property type="entry name" value="Peptidase_M42"/>
</dbReference>
<evidence type="ECO:0000256" key="4">
    <source>
        <dbReference type="ARBA" id="ARBA00022723"/>
    </source>
</evidence>
<keyword evidence="10" id="KW-1185">Reference proteome</keyword>
<keyword evidence="4 8" id="KW-0479">Metal-binding</keyword>
<evidence type="ECO:0000313" key="9">
    <source>
        <dbReference type="EMBL" id="SES69534.1"/>
    </source>
</evidence>
<dbReference type="OrthoDB" id="9772053at2"/>
<dbReference type="PANTHER" id="PTHR32481:SF9">
    <property type="entry name" value="ENDOGLUCANASE"/>
    <property type="match status" value="1"/>
</dbReference>
<dbReference type="GO" id="GO:0006508">
    <property type="term" value="P:proteolysis"/>
    <property type="evidence" value="ECO:0007669"/>
    <property type="project" value="UniProtKB-KW"/>
</dbReference>
<keyword evidence="3" id="KW-0645">Protease</keyword>
<sequence length="335" mass="36728">MKGLNIELLKEMLSVYSPSGNESNIREIIKEEIDDLVDEMQVDALGNLIARKKGNGTKIMLAGHMDQIALMVTHIDEKGFLRCTNIGGISPTISVSQRIIFENGTIGVIGNEKLESIKDLKLDKLYIDIGVSSKEEAEKIITIGDVAVYYSEPIVDNKKVISQAVDDRIGCFVMIEALKILANTDNDIYFVFTVQEEVGIRGAKTAAFAIEPDIAIAFDVTATGDTPKAKPMAVQLGSGPAIKVKDNSILCHPKVKNYMIQQAEKNDIPYQLEVLEYGGTDSGAIHLSRSGVPSGVLSIPCRYLHSNCEMVFLSDVENAVKLTKHMLENKIELNK</sequence>
<dbReference type="AlphaFoldDB" id="A0A1H9YKA6"/>
<gene>
    <name evidence="9" type="ORF">SAMN05660297_00279</name>
</gene>
<evidence type="ECO:0000256" key="6">
    <source>
        <dbReference type="PIRNR" id="PIRNR001123"/>
    </source>
</evidence>
<dbReference type="CDD" id="cd05656">
    <property type="entry name" value="M42_Frv"/>
    <property type="match status" value="1"/>
</dbReference>
<feature type="binding site" evidence="8">
    <location>
        <position position="166"/>
    </location>
    <ligand>
        <name>Zn(2+)</name>
        <dbReference type="ChEBI" id="CHEBI:29105"/>
        <label>2</label>
    </ligand>
</feature>
<keyword evidence="5" id="KW-0378">Hydrolase</keyword>
<feature type="binding site" evidence="8">
    <location>
        <position position="219"/>
    </location>
    <ligand>
        <name>Zn(2+)</name>
        <dbReference type="ChEBI" id="CHEBI:29105"/>
        <label>1</label>
    </ligand>
</feature>
<feature type="binding site" evidence="8">
    <location>
        <position position="166"/>
    </location>
    <ligand>
        <name>Zn(2+)</name>
        <dbReference type="ChEBI" id="CHEBI:29105"/>
        <label>1</label>
    </ligand>
</feature>
<dbReference type="Proteomes" id="UP000199568">
    <property type="component" value="Unassembled WGS sequence"/>
</dbReference>
<evidence type="ECO:0000256" key="1">
    <source>
        <dbReference type="ARBA" id="ARBA00006272"/>
    </source>
</evidence>
<dbReference type="InterPro" id="IPR051464">
    <property type="entry name" value="Peptidase_M42_aminopept"/>
</dbReference>
<dbReference type="SUPFAM" id="SSF101821">
    <property type="entry name" value="Aminopeptidase/glucanase lid domain"/>
    <property type="match status" value="1"/>
</dbReference>